<feature type="transmembrane region" description="Helical" evidence="8">
    <location>
        <begin position="131"/>
        <end position="152"/>
    </location>
</feature>
<feature type="transmembrane region" description="Helical" evidence="8">
    <location>
        <begin position="450"/>
        <end position="471"/>
    </location>
</feature>
<dbReference type="GO" id="GO:0005886">
    <property type="term" value="C:plasma membrane"/>
    <property type="evidence" value="ECO:0007669"/>
    <property type="project" value="UniProtKB-SubCell"/>
</dbReference>
<proteinExistence type="predicted"/>
<feature type="transmembrane region" description="Helical" evidence="8">
    <location>
        <begin position="88"/>
        <end position="111"/>
    </location>
</feature>
<gene>
    <name evidence="9" type="ORF">BCR43DRAFT_459899</name>
</gene>
<evidence type="ECO:0000256" key="8">
    <source>
        <dbReference type="SAM" id="Phobius"/>
    </source>
</evidence>
<protein>
    <submittedName>
        <fullName evidence="9">Lactate permease</fullName>
    </submittedName>
</protein>
<evidence type="ECO:0000256" key="7">
    <source>
        <dbReference type="SAM" id="MobiDB-lite"/>
    </source>
</evidence>
<keyword evidence="6 8" id="KW-0472">Membrane</keyword>
<dbReference type="AlphaFoldDB" id="A0A1X2HBA5"/>
<feature type="transmembrane region" description="Helical" evidence="8">
    <location>
        <begin position="244"/>
        <end position="264"/>
    </location>
</feature>
<name>A0A1X2HBA5_SYNRA</name>
<feature type="transmembrane region" description="Helical" evidence="8">
    <location>
        <begin position="215"/>
        <end position="232"/>
    </location>
</feature>
<feature type="region of interest" description="Disordered" evidence="7">
    <location>
        <begin position="313"/>
        <end position="362"/>
    </location>
</feature>
<evidence type="ECO:0000256" key="1">
    <source>
        <dbReference type="ARBA" id="ARBA00004651"/>
    </source>
</evidence>
<feature type="transmembrane region" description="Helical" evidence="8">
    <location>
        <begin position="603"/>
        <end position="624"/>
    </location>
</feature>
<comment type="subcellular location">
    <subcellularLocation>
        <location evidence="1">Cell membrane</location>
        <topology evidence="1">Multi-pass membrane protein</topology>
    </subcellularLocation>
</comment>
<keyword evidence="2" id="KW-0813">Transport</keyword>
<keyword evidence="4 8" id="KW-0812">Transmembrane</keyword>
<evidence type="ECO:0000313" key="9">
    <source>
        <dbReference type="EMBL" id="ORY95925.1"/>
    </source>
</evidence>
<reference evidence="9 10" key="1">
    <citation type="submission" date="2016-07" db="EMBL/GenBank/DDBJ databases">
        <title>Pervasive Adenine N6-methylation of Active Genes in Fungi.</title>
        <authorList>
            <consortium name="DOE Joint Genome Institute"/>
            <person name="Mondo S.J."/>
            <person name="Dannebaum R.O."/>
            <person name="Kuo R.C."/>
            <person name="Labutti K."/>
            <person name="Haridas S."/>
            <person name="Kuo A."/>
            <person name="Salamov A."/>
            <person name="Ahrendt S.R."/>
            <person name="Lipzen A."/>
            <person name="Sullivan W."/>
            <person name="Andreopoulos W.B."/>
            <person name="Clum A."/>
            <person name="Lindquist E."/>
            <person name="Daum C."/>
            <person name="Ramamoorthy G.K."/>
            <person name="Gryganskyi A."/>
            <person name="Culley D."/>
            <person name="Magnuson J.K."/>
            <person name="James T.Y."/>
            <person name="O'Malley M.A."/>
            <person name="Stajich J.E."/>
            <person name="Spatafora J.W."/>
            <person name="Visel A."/>
            <person name="Grigoriev I.V."/>
        </authorList>
    </citation>
    <scope>NUCLEOTIDE SEQUENCE [LARGE SCALE GENOMIC DNA]</scope>
    <source>
        <strain evidence="9 10">NRRL 2496</strain>
    </source>
</reference>
<organism evidence="9 10">
    <name type="scientific">Syncephalastrum racemosum</name>
    <name type="common">Filamentous fungus</name>
    <dbReference type="NCBI Taxonomy" id="13706"/>
    <lineage>
        <taxon>Eukaryota</taxon>
        <taxon>Fungi</taxon>
        <taxon>Fungi incertae sedis</taxon>
        <taxon>Mucoromycota</taxon>
        <taxon>Mucoromycotina</taxon>
        <taxon>Mucoromycetes</taxon>
        <taxon>Mucorales</taxon>
        <taxon>Syncephalastraceae</taxon>
        <taxon>Syncephalastrum</taxon>
    </lineage>
</organism>
<dbReference type="GO" id="GO:0015295">
    <property type="term" value="F:solute:proton symporter activity"/>
    <property type="evidence" value="ECO:0007669"/>
    <property type="project" value="TreeGrafter"/>
</dbReference>
<dbReference type="OMA" id="VIVLWIQ"/>
<dbReference type="GO" id="GO:0015129">
    <property type="term" value="F:lactate transmembrane transporter activity"/>
    <property type="evidence" value="ECO:0007669"/>
    <property type="project" value="InterPro"/>
</dbReference>
<evidence type="ECO:0000256" key="3">
    <source>
        <dbReference type="ARBA" id="ARBA00022475"/>
    </source>
</evidence>
<dbReference type="EMBL" id="MCGN01000006">
    <property type="protein sequence ID" value="ORY95925.1"/>
    <property type="molecule type" value="Genomic_DNA"/>
</dbReference>
<evidence type="ECO:0000313" key="10">
    <source>
        <dbReference type="Proteomes" id="UP000242180"/>
    </source>
</evidence>
<keyword evidence="3" id="KW-1003">Cell membrane</keyword>
<feature type="transmembrane region" description="Helical" evidence="8">
    <location>
        <begin position="389"/>
        <end position="408"/>
    </location>
</feature>
<dbReference type="PANTHER" id="PTHR30003:SF0">
    <property type="entry name" value="GLYCOLATE PERMEASE GLCA-RELATED"/>
    <property type="match status" value="1"/>
</dbReference>
<evidence type="ECO:0000256" key="2">
    <source>
        <dbReference type="ARBA" id="ARBA00022448"/>
    </source>
</evidence>
<evidence type="ECO:0000256" key="6">
    <source>
        <dbReference type="ARBA" id="ARBA00023136"/>
    </source>
</evidence>
<feature type="transmembrane region" description="Helical" evidence="8">
    <location>
        <begin position="56"/>
        <end position="76"/>
    </location>
</feature>
<keyword evidence="10" id="KW-1185">Reference proteome</keyword>
<dbReference type="STRING" id="13706.A0A1X2HBA5"/>
<comment type="caution">
    <text evidence="9">The sequence shown here is derived from an EMBL/GenBank/DDBJ whole genome shotgun (WGS) entry which is preliminary data.</text>
</comment>
<feature type="compositionally biased region" description="Low complexity" evidence="7">
    <location>
        <begin position="321"/>
        <end position="332"/>
    </location>
</feature>
<feature type="transmembrane region" description="Helical" evidence="8">
    <location>
        <begin position="30"/>
        <end position="50"/>
    </location>
</feature>
<dbReference type="Pfam" id="PF02652">
    <property type="entry name" value="Lactate_perm"/>
    <property type="match status" value="2"/>
</dbReference>
<dbReference type="PANTHER" id="PTHR30003">
    <property type="entry name" value="L-LACTATE PERMEASE"/>
    <property type="match status" value="1"/>
</dbReference>
<dbReference type="Proteomes" id="UP000242180">
    <property type="component" value="Unassembled WGS sequence"/>
</dbReference>
<sequence>MSTNNIPPIPQSAYDEGLFIQEISPIRGSLVGSFFVGVIPLLTVLLFLGAFRLPALISSAAGLIVCIFIAIFGWHMPAQQCFESIANGIVFAEWPIMWIVVNAMFVYNIAVRSGAFDLFRRWMIANTPNDQRIILLIIGYSFGALLEGVAGFGTPGAICSALMVSLGFDRVKALTYTLIFDTTPVAFGALGIPVTTLAKLTGLPVMSLSAMMGRQLPLVSLFLPTYALLFFAGPRAGVLECWPAALVAGLSFSVIQAIFANLVGPELPDLIAGLVSLLSLIGFVQFWKPPYRKEFECNYHAINPNQDIEKVGAEQKEQETAGPSSPDSADSVSVHRDEKTEAEKTSSHSSRRGSSHAEALADGEDIATTDPTAIVPTTELTKPTLMETVIAWSPWVLIVVVVIIWTFAKVANYGTVNVQWPNLHNRVWLTLYGQKYAAIWSFQPLATGTAILVSNVPFVILLLVWGTHWSVVPKALKDTFFQLYGPVITVGLIMALAYLYNYSGMVYTIGLTLSSVGNAFPFLSAWLGWLACFLSGSDTSANSLFGNLQVVAAREIGLSAVLMAATNSTGAVTSKMISPQNLTTGVSTIQMQGKEGYIFRKTVLHSILMVCIMGVIACVEQFGIPGIIPPGDETLTASSTT</sequence>
<evidence type="ECO:0000256" key="5">
    <source>
        <dbReference type="ARBA" id="ARBA00022989"/>
    </source>
</evidence>
<accession>A0A1X2HBA5</accession>
<feature type="transmembrane region" description="Helical" evidence="8">
    <location>
        <begin position="270"/>
        <end position="287"/>
    </location>
</feature>
<keyword evidence="5 8" id="KW-1133">Transmembrane helix</keyword>
<dbReference type="OrthoDB" id="2266445at2759"/>
<dbReference type="InParanoid" id="A0A1X2HBA5"/>
<feature type="transmembrane region" description="Helical" evidence="8">
    <location>
        <begin position="506"/>
        <end position="534"/>
    </location>
</feature>
<dbReference type="InterPro" id="IPR003804">
    <property type="entry name" value="Lactate_perm"/>
</dbReference>
<feature type="compositionally biased region" description="Basic and acidic residues" evidence="7">
    <location>
        <begin position="333"/>
        <end position="346"/>
    </location>
</feature>
<evidence type="ECO:0000256" key="4">
    <source>
        <dbReference type="ARBA" id="ARBA00022692"/>
    </source>
</evidence>
<feature type="transmembrane region" description="Helical" evidence="8">
    <location>
        <begin position="483"/>
        <end position="500"/>
    </location>
</feature>